<accession>A0A7J2U5R9</accession>
<evidence type="ECO:0000313" key="1">
    <source>
        <dbReference type="EMBL" id="HEM68144.1"/>
    </source>
</evidence>
<sequence length="96" mass="10800">MIEVTALFTDYIAELDSLCRVSKLVSLASLAIGALLSYATASGSEEEERLYLEKVKRVVLTLYKVIVKLKHDKYNCQPVAEALEEIRRALPREEAL</sequence>
<dbReference type="EMBL" id="DSEU01000079">
    <property type="protein sequence ID" value="HEM68144.1"/>
    <property type="molecule type" value="Genomic_DNA"/>
</dbReference>
<dbReference type="AlphaFoldDB" id="A0A7J2U5R9"/>
<name>A0A7J2U5R9_9CREN</name>
<comment type="caution">
    <text evidence="1">The sequence shown here is derived from an EMBL/GenBank/DDBJ whole genome shotgun (WGS) entry which is preliminary data.</text>
</comment>
<proteinExistence type="predicted"/>
<organism evidence="1">
    <name type="scientific">Ignisphaera aggregans</name>
    <dbReference type="NCBI Taxonomy" id="334771"/>
    <lineage>
        <taxon>Archaea</taxon>
        <taxon>Thermoproteota</taxon>
        <taxon>Thermoprotei</taxon>
        <taxon>Desulfurococcales</taxon>
        <taxon>Desulfurococcaceae</taxon>
        <taxon>Ignisphaera</taxon>
    </lineage>
</organism>
<protein>
    <submittedName>
        <fullName evidence="1">Uncharacterized protein</fullName>
    </submittedName>
</protein>
<gene>
    <name evidence="1" type="ORF">ENO26_11420</name>
</gene>
<reference evidence="1" key="1">
    <citation type="journal article" date="2020" name="mSystems">
        <title>Genome- and Community-Level Interaction Insights into Carbon Utilization and Element Cycling Functions of Hydrothermarchaeota in Hydrothermal Sediment.</title>
        <authorList>
            <person name="Zhou Z."/>
            <person name="Liu Y."/>
            <person name="Xu W."/>
            <person name="Pan J."/>
            <person name="Luo Z.H."/>
            <person name="Li M."/>
        </authorList>
    </citation>
    <scope>NUCLEOTIDE SEQUENCE [LARGE SCALE GENOMIC DNA]</scope>
    <source>
        <strain evidence="1">SpSt-125</strain>
    </source>
</reference>